<dbReference type="Proteomes" id="UP000291189">
    <property type="component" value="Unassembled WGS sequence"/>
</dbReference>
<organism evidence="1 2">
    <name type="scientific">Nocardioides iriomotensis</name>
    <dbReference type="NCBI Taxonomy" id="715784"/>
    <lineage>
        <taxon>Bacteria</taxon>
        <taxon>Bacillati</taxon>
        <taxon>Actinomycetota</taxon>
        <taxon>Actinomycetes</taxon>
        <taxon>Propionibacteriales</taxon>
        <taxon>Nocardioidaceae</taxon>
        <taxon>Nocardioides</taxon>
    </lineage>
</organism>
<protein>
    <submittedName>
        <fullName evidence="1">DUF2064 domain-containing protein</fullName>
    </submittedName>
</protein>
<dbReference type="PANTHER" id="PTHR36529:SF1">
    <property type="entry name" value="GLYCOSYLTRANSFERASE"/>
    <property type="match status" value="1"/>
</dbReference>
<gene>
    <name evidence="1" type="ORF">ETU37_03740</name>
</gene>
<dbReference type="OrthoDB" id="9798250at2"/>
<sequence>MSPPVALVMAKAPVAGRAKTRLGRHVGADAAARLAAAALADTLDACTSAFGADRCYLALDGDLGEAPGHDELQSLLVGWSVVRQRGEGLGHRLAHAQRDVGVLARAAVVQIGMDTPQVTPAELGDVAHRVDRTDAVLGAAEDGGWWVLALRTPALARCLTQVAMSTDRTGADTRAALVSAGAQVVDAPTLRDVDEAEDAVLVAESAPHLRFSRQWAAEVAELAFR</sequence>
<keyword evidence="2" id="KW-1185">Reference proteome</keyword>
<accession>A0A4Q5J6R3</accession>
<dbReference type="Gene3D" id="3.90.550.10">
    <property type="entry name" value="Spore Coat Polysaccharide Biosynthesis Protein SpsA, Chain A"/>
    <property type="match status" value="1"/>
</dbReference>
<proteinExistence type="predicted"/>
<dbReference type="SUPFAM" id="SSF53448">
    <property type="entry name" value="Nucleotide-diphospho-sugar transferases"/>
    <property type="match status" value="1"/>
</dbReference>
<dbReference type="InterPro" id="IPR029044">
    <property type="entry name" value="Nucleotide-diphossugar_trans"/>
</dbReference>
<name>A0A4Q5J6R3_9ACTN</name>
<dbReference type="AlphaFoldDB" id="A0A4Q5J6R3"/>
<dbReference type="Pfam" id="PF09837">
    <property type="entry name" value="DUF2064"/>
    <property type="match status" value="1"/>
</dbReference>
<comment type="caution">
    <text evidence="1">The sequence shown here is derived from an EMBL/GenBank/DDBJ whole genome shotgun (WGS) entry which is preliminary data.</text>
</comment>
<dbReference type="InterPro" id="IPR018641">
    <property type="entry name" value="Trfase_1_rSAM/seldom-assoc"/>
</dbReference>
<evidence type="ECO:0000313" key="2">
    <source>
        <dbReference type="Proteomes" id="UP000291189"/>
    </source>
</evidence>
<dbReference type="EMBL" id="SDPU01000011">
    <property type="protein sequence ID" value="RYU14330.1"/>
    <property type="molecule type" value="Genomic_DNA"/>
</dbReference>
<dbReference type="PANTHER" id="PTHR36529">
    <property type="entry name" value="SLL1095 PROTEIN"/>
    <property type="match status" value="1"/>
</dbReference>
<evidence type="ECO:0000313" key="1">
    <source>
        <dbReference type="EMBL" id="RYU14330.1"/>
    </source>
</evidence>
<dbReference type="RefSeq" id="WP_129985544.1">
    <property type="nucleotide sequence ID" value="NZ_SDPU01000011.1"/>
</dbReference>
<reference evidence="1 2" key="1">
    <citation type="submission" date="2019-01" db="EMBL/GenBank/DDBJ databases">
        <title>Nocardioides guangzhouensis sp. nov., an actinobacterium isolated from soil.</title>
        <authorList>
            <person name="Fu Y."/>
            <person name="Cai Y."/>
            <person name="Lin Z."/>
            <person name="Chen P."/>
        </authorList>
    </citation>
    <scope>NUCLEOTIDE SEQUENCE [LARGE SCALE GENOMIC DNA]</scope>
    <source>
        <strain evidence="1 2">NBRC 105384</strain>
    </source>
</reference>